<accession>A0AA44CCE5</accession>
<dbReference type="Gene3D" id="2.40.50.140">
    <property type="entry name" value="Nucleic acid-binding proteins"/>
    <property type="match status" value="1"/>
</dbReference>
<dbReference type="InterPro" id="IPR017871">
    <property type="entry name" value="ABC_transporter-like_CS"/>
</dbReference>
<dbReference type="InterPro" id="IPR003593">
    <property type="entry name" value="AAA+_ATPase"/>
</dbReference>
<dbReference type="InterPro" id="IPR027417">
    <property type="entry name" value="P-loop_NTPase"/>
</dbReference>
<dbReference type="InterPro" id="IPR013611">
    <property type="entry name" value="Transp-assoc_OB_typ2"/>
</dbReference>
<dbReference type="SUPFAM" id="SSF50331">
    <property type="entry name" value="MOP-like"/>
    <property type="match status" value="1"/>
</dbReference>
<comment type="caution">
    <text evidence="7">The sequence shown here is derived from an EMBL/GenBank/DDBJ whole genome shotgun (WGS) entry which is preliminary data.</text>
</comment>
<dbReference type="Pfam" id="PF08402">
    <property type="entry name" value="TOBE_2"/>
    <property type="match status" value="1"/>
</dbReference>
<dbReference type="InterPro" id="IPR003439">
    <property type="entry name" value="ABC_transporter-like_ATP-bd"/>
</dbReference>
<evidence type="ECO:0000256" key="1">
    <source>
        <dbReference type="ARBA" id="ARBA00004417"/>
    </source>
</evidence>
<dbReference type="Proteomes" id="UP001155840">
    <property type="component" value="Unassembled WGS sequence"/>
</dbReference>
<evidence type="ECO:0000259" key="6">
    <source>
        <dbReference type="PROSITE" id="PS50893"/>
    </source>
</evidence>
<dbReference type="PANTHER" id="PTHR43875:SF14">
    <property type="entry name" value="ABC TRANSPORTER ATP-BINDING PROTEIN"/>
    <property type="match status" value="1"/>
</dbReference>
<dbReference type="InterPro" id="IPR008995">
    <property type="entry name" value="Mo/tungstate-bd_C_term_dom"/>
</dbReference>
<evidence type="ECO:0000256" key="3">
    <source>
        <dbReference type="ARBA" id="ARBA00022448"/>
    </source>
</evidence>
<dbReference type="EMBL" id="JAANCM010000010">
    <property type="protein sequence ID" value="NHT77764.1"/>
    <property type="molecule type" value="Genomic_DNA"/>
</dbReference>
<keyword evidence="4" id="KW-0547">Nucleotide-binding</keyword>
<dbReference type="InterPro" id="IPR047641">
    <property type="entry name" value="ABC_transpr_MalK/UgpC-like"/>
</dbReference>
<evidence type="ECO:0000256" key="5">
    <source>
        <dbReference type="ARBA" id="ARBA00022840"/>
    </source>
</evidence>
<dbReference type="GO" id="GO:0140359">
    <property type="term" value="F:ABC-type transporter activity"/>
    <property type="evidence" value="ECO:0007669"/>
    <property type="project" value="UniProtKB-ARBA"/>
</dbReference>
<dbReference type="GO" id="GO:0055052">
    <property type="term" value="C:ATP-binding cassette (ABC) transporter complex, substrate-binding subunit-containing"/>
    <property type="evidence" value="ECO:0007669"/>
    <property type="project" value="TreeGrafter"/>
</dbReference>
<protein>
    <submittedName>
        <fullName evidence="7">ABC transporter ATP-binding protein</fullName>
    </submittedName>
</protein>
<keyword evidence="5 7" id="KW-0067">ATP-binding</keyword>
<dbReference type="PANTHER" id="PTHR43875">
    <property type="entry name" value="MALTODEXTRIN IMPORT ATP-BINDING PROTEIN MSMX"/>
    <property type="match status" value="1"/>
</dbReference>
<sequence length="375" mass="41421">MNEVSLKGITKSYGAHLAIPPLDLDIPKGKFVTLLGPSGCGKTTTLRIIAGLEQPSDGELTLAGKTVFSGRDSHFVPPEKRGLGFIFQSYALWPNMKVDRNVTLALQQARKPKQEIAERLAEALKKVQLEGYQERFPSELSGGQQQRVAVARLIAARNSILLMDEPLSNLDAVLRTEMRTELKRLSRDLGATTIYVTHDQVEALTMSDIIVVMKDGVIQQMGSPYEIYHQPSNLFVAEFIGDPRINLFDGHLDQRDGRSVLRIDETEIVLPYTVARPSGAVRLAIRPERLTLHDGPAPNSLPAEVDVVQPTGSQTILSLTSRGHAVTALIPRFVERWPTRKVWLELDPAHIMVFDPQSGRLSETTNGAVRQVDAA</sequence>
<name>A0AA44CCE5_9HYPH</name>
<comment type="subcellular location">
    <subcellularLocation>
        <location evidence="1">Cell inner membrane</location>
        <topology evidence="1">Peripheral membrane protein</topology>
    </subcellularLocation>
</comment>
<organism evidence="7 8">
    <name type="scientific">Ferranicluibacter rubi</name>
    <dbReference type="NCBI Taxonomy" id="2715133"/>
    <lineage>
        <taxon>Bacteria</taxon>
        <taxon>Pseudomonadati</taxon>
        <taxon>Pseudomonadota</taxon>
        <taxon>Alphaproteobacteria</taxon>
        <taxon>Hyphomicrobiales</taxon>
        <taxon>Rhizobiaceae</taxon>
        <taxon>Ferranicluibacter</taxon>
    </lineage>
</organism>
<proteinExistence type="inferred from homology"/>
<dbReference type="Pfam" id="PF00005">
    <property type="entry name" value="ABC_tran"/>
    <property type="match status" value="1"/>
</dbReference>
<keyword evidence="3" id="KW-0813">Transport</keyword>
<dbReference type="AlphaFoldDB" id="A0AA44CCE5"/>
<dbReference type="RefSeq" id="WP_062594465.1">
    <property type="nucleotide sequence ID" value="NZ_JAANCM010000010.1"/>
</dbReference>
<dbReference type="SUPFAM" id="SSF52540">
    <property type="entry name" value="P-loop containing nucleoside triphosphate hydrolases"/>
    <property type="match status" value="1"/>
</dbReference>
<dbReference type="GO" id="GO:0005524">
    <property type="term" value="F:ATP binding"/>
    <property type="evidence" value="ECO:0007669"/>
    <property type="project" value="UniProtKB-KW"/>
</dbReference>
<dbReference type="Gene3D" id="2.40.50.100">
    <property type="match status" value="1"/>
</dbReference>
<feature type="domain" description="ABC transporter" evidence="6">
    <location>
        <begin position="4"/>
        <end position="240"/>
    </location>
</feature>
<evidence type="ECO:0000313" key="7">
    <source>
        <dbReference type="EMBL" id="NHT77764.1"/>
    </source>
</evidence>
<evidence type="ECO:0000256" key="2">
    <source>
        <dbReference type="ARBA" id="ARBA00005417"/>
    </source>
</evidence>
<dbReference type="InterPro" id="IPR012340">
    <property type="entry name" value="NA-bd_OB-fold"/>
</dbReference>
<reference evidence="7" key="1">
    <citation type="submission" date="2020-03" db="EMBL/GenBank/DDBJ databases">
        <title>Ferranicluibacter endophyticum gen. nov., sp. nov., a new genus isolated from Rubus ulmifolius Schott. stem.</title>
        <authorList>
            <person name="Roca-Couso R."/>
            <person name="Flores-Felix J.D."/>
            <person name="Igual J.M."/>
            <person name="Rivas R."/>
        </authorList>
    </citation>
    <scope>NUCLEOTIDE SEQUENCE</scope>
    <source>
        <strain evidence="7">CRRU44</strain>
    </source>
</reference>
<evidence type="ECO:0000256" key="4">
    <source>
        <dbReference type="ARBA" id="ARBA00022741"/>
    </source>
</evidence>
<dbReference type="GO" id="GO:0016887">
    <property type="term" value="F:ATP hydrolysis activity"/>
    <property type="evidence" value="ECO:0007669"/>
    <property type="project" value="InterPro"/>
</dbReference>
<keyword evidence="8" id="KW-1185">Reference proteome</keyword>
<dbReference type="PROSITE" id="PS00211">
    <property type="entry name" value="ABC_TRANSPORTER_1"/>
    <property type="match status" value="1"/>
</dbReference>
<dbReference type="SMART" id="SM00382">
    <property type="entry name" value="AAA"/>
    <property type="match status" value="1"/>
</dbReference>
<gene>
    <name evidence="7" type="ORF">G8E10_18850</name>
</gene>
<dbReference type="FunFam" id="3.40.50.300:FF:000042">
    <property type="entry name" value="Maltose/maltodextrin ABC transporter, ATP-binding protein"/>
    <property type="match status" value="1"/>
</dbReference>
<evidence type="ECO:0000313" key="8">
    <source>
        <dbReference type="Proteomes" id="UP001155840"/>
    </source>
</evidence>
<dbReference type="Gene3D" id="3.40.50.300">
    <property type="entry name" value="P-loop containing nucleotide triphosphate hydrolases"/>
    <property type="match status" value="1"/>
</dbReference>
<dbReference type="PROSITE" id="PS50893">
    <property type="entry name" value="ABC_TRANSPORTER_2"/>
    <property type="match status" value="1"/>
</dbReference>
<comment type="similarity">
    <text evidence="2">Belongs to the ABC transporter superfamily.</text>
</comment>